<dbReference type="PANTHER" id="PTHR33525:SF3">
    <property type="entry name" value="RIBONUCLEASE Y"/>
    <property type="match status" value="1"/>
</dbReference>
<dbReference type="InterPro" id="IPR006675">
    <property type="entry name" value="HDIG_dom"/>
</dbReference>
<feature type="region of interest" description="Disordered" evidence="1">
    <location>
        <begin position="13"/>
        <end position="52"/>
    </location>
</feature>
<dbReference type="EMBL" id="VBRY01000007">
    <property type="protein sequence ID" value="TLS66978.1"/>
    <property type="molecule type" value="Genomic_DNA"/>
</dbReference>
<gene>
    <name evidence="3" type="ORF">FEF65_08435</name>
</gene>
<feature type="domain" description="HDOD" evidence="2">
    <location>
        <begin position="93"/>
        <end position="288"/>
    </location>
</feature>
<dbReference type="InterPro" id="IPR052340">
    <property type="entry name" value="RNase_Y/CdgJ"/>
</dbReference>
<proteinExistence type="predicted"/>
<evidence type="ECO:0000259" key="2">
    <source>
        <dbReference type="PROSITE" id="PS51833"/>
    </source>
</evidence>
<evidence type="ECO:0000313" key="4">
    <source>
        <dbReference type="Proteomes" id="UP000306585"/>
    </source>
</evidence>
<dbReference type="NCBIfam" id="TIGR00277">
    <property type="entry name" value="HDIG"/>
    <property type="match status" value="1"/>
</dbReference>
<sequence>MSWFSQLMAWLSGANRSRQPERSSPAAAGKKAGPSKGYAPRSSNSETQPQQSLQNLLDMCPKGPVSTPAYSIKQPLPMQKEAIERLAAHINSIPPMPEIWHEIQAILQQPGASASDLGQCIVRDPVLTAHILTVCNSAAYASPGQSEITNIPLAIARLGLHETSSVIFQSLAPDLSNNTNRHQIRYIWFHSQAIAALARLLAEPARSVDRSTASLNGMLHDIGKLVILHTEPDERLQQLSTLIKAGHDSLAAEHAALGYTHLDAGVMLALHWHLPRQVRELITHHHHPDQLPVADTPDPQANMINHLAHLVLQQRSGLSGDGIWQPHQRQWLPENTRYLADTLQIPVNSPVFFQQLDDAIERLKRSFPDLFPPPQP</sequence>
<accession>A0A5R9GMT0</accession>
<dbReference type="Pfam" id="PF08668">
    <property type="entry name" value="HDOD"/>
    <property type="match status" value="1"/>
</dbReference>
<comment type="caution">
    <text evidence="3">The sequence shown here is derived from an EMBL/GenBank/DDBJ whole genome shotgun (WGS) entry which is preliminary data.</text>
</comment>
<feature type="compositionally biased region" description="Polar residues" evidence="1">
    <location>
        <begin position="41"/>
        <end position="52"/>
    </location>
</feature>
<organism evidence="3 4">
    <name type="scientific">Mariprofundus erugo</name>
    <dbReference type="NCBI Taxonomy" id="2528639"/>
    <lineage>
        <taxon>Bacteria</taxon>
        <taxon>Pseudomonadati</taxon>
        <taxon>Pseudomonadota</taxon>
        <taxon>Candidatius Mariprofundia</taxon>
        <taxon>Mariprofundales</taxon>
        <taxon>Mariprofundaceae</taxon>
        <taxon>Mariprofundus</taxon>
    </lineage>
</organism>
<dbReference type="RefSeq" id="WP_138239368.1">
    <property type="nucleotide sequence ID" value="NZ_VBRY01000007.1"/>
</dbReference>
<name>A0A5R9GMT0_9PROT</name>
<dbReference type="AlphaFoldDB" id="A0A5R9GMT0"/>
<protein>
    <submittedName>
        <fullName evidence="3">HDOD domain-containing protein</fullName>
    </submittedName>
</protein>
<dbReference type="SUPFAM" id="SSF109604">
    <property type="entry name" value="HD-domain/PDEase-like"/>
    <property type="match status" value="1"/>
</dbReference>
<dbReference type="InterPro" id="IPR013976">
    <property type="entry name" value="HDOD"/>
</dbReference>
<dbReference type="PROSITE" id="PS51833">
    <property type="entry name" value="HDOD"/>
    <property type="match status" value="1"/>
</dbReference>
<keyword evidence="4" id="KW-1185">Reference proteome</keyword>
<feature type="compositionally biased region" description="Low complexity" evidence="1">
    <location>
        <begin position="23"/>
        <end position="40"/>
    </location>
</feature>
<dbReference type="Proteomes" id="UP000306585">
    <property type="component" value="Unassembled WGS sequence"/>
</dbReference>
<evidence type="ECO:0000256" key="1">
    <source>
        <dbReference type="SAM" id="MobiDB-lite"/>
    </source>
</evidence>
<dbReference type="PANTHER" id="PTHR33525">
    <property type="match status" value="1"/>
</dbReference>
<dbReference type="Gene3D" id="1.10.3210.10">
    <property type="entry name" value="Hypothetical protein af1432"/>
    <property type="match status" value="1"/>
</dbReference>
<evidence type="ECO:0000313" key="3">
    <source>
        <dbReference type="EMBL" id="TLS66978.1"/>
    </source>
</evidence>
<reference evidence="3 4" key="1">
    <citation type="journal article" date="2019" name="Appl. Environ. Microbiol.">
        <title>Environmental Evidence and Genomic Insight of Iron-oxidizing Bacteria Preference Towards More Corrosion Resistant Stainless Steel at Higher Salinities.</title>
        <authorList>
            <person name="Garrison C.E."/>
            <person name="Price K.A."/>
            <person name="Field E.K."/>
        </authorList>
    </citation>
    <scope>NUCLEOTIDE SEQUENCE [LARGE SCALE GENOMIC DNA]</scope>
    <source>
        <strain evidence="3 4">P3</strain>
    </source>
</reference>